<evidence type="ECO:0000259" key="4">
    <source>
        <dbReference type="Pfam" id="PF23359"/>
    </source>
</evidence>
<dbReference type="InterPro" id="IPR036625">
    <property type="entry name" value="E3-bd_dom_sf"/>
</dbReference>
<reference evidence="6" key="1">
    <citation type="submission" date="2016-10" db="EMBL/GenBank/DDBJ databases">
        <authorList>
            <person name="Varghese N."/>
            <person name="Submissions S."/>
        </authorList>
    </citation>
    <scope>NUCLEOTIDE SEQUENCE [LARGE SCALE GENOMIC DNA]</scope>
    <source>
        <strain evidence="6">DSM 44654</strain>
    </source>
</reference>
<evidence type="ECO:0000313" key="6">
    <source>
        <dbReference type="Proteomes" id="UP000198878"/>
    </source>
</evidence>
<dbReference type="AlphaFoldDB" id="A0A1H5R842"/>
<feature type="domain" description="Lsr2 DNA-binding" evidence="4">
    <location>
        <begin position="80"/>
        <end position="114"/>
    </location>
</feature>
<keyword evidence="6" id="KW-1185">Reference proteome</keyword>
<dbReference type="Gene3D" id="3.30.60.230">
    <property type="entry name" value="Lsr2, dimerization domain"/>
    <property type="match status" value="1"/>
</dbReference>
<evidence type="ECO:0000256" key="1">
    <source>
        <dbReference type="ARBA" id="ARBA00023125"/>
    </source>
</evidence>
<evidence type="ECO:0000256" key="2">
    <source>
        <dbReference type="SAM" id="MobiDB-lite"/>
    </source>
</evidence>
<dbReference type="GO" id="GO:0016746">
    <property type="term" value="F:acyltransferase activity"/>
    <property type="evidence" value="ECO:0007669"/>
    <property type="project" value="InterPro"/>
</dbReference>
<dbReference type="OrthoDB" id="3631786at2"/>
<dbReference type="EMBL" id="FNUJ01000007">
    <property type="protein sequence ID" value="SEF34479.1"/>
    <property type="molecule type" value="Genomic_DNA"/>
</dbReference>
<keyword evidence="1" id="KW-0238">DNA-binding</keyword>
<name>A0A1H5R842_9PSEU</name>
<dbReference type="Pfam" id="PF23359">
    <property type="entry name" value="Lsr2_DNA-bd"/>
    <property type="match status" value="1"/>
</dbReference>
<dbReference type="InterPro" id="IPR042261">
    <property type="entry name" value="Lsr2-like_dimerization"/>
</dbReference>
<dbReference type="InterPro" id="IPR024412">
    <property type="entry name" value="Lsr2_dim_dom"/>
</dbReference>
<organism evidence="5 6">
    <name type="scientific">Amycolatopsis pretoriensis</name>
    <dbReference type="NCBI Taxonomy" id="218821"/>
    <lineage>
        <taxon>Bacteria</taxon>
        <taxon>Bacillati</taxon>
        <taxon>Actinomycetota</taxon>
        <taxon>Actinomycetes</taxon>
        <taxon>Pseudonocardiales</taxon>
        <taxon>Pseudonocardiaceae</taxon>
        <taxon>Amycolatopsis</taxon>
    </lineage>
</organism>
<proteinExistence type="predicted"/>
<feature type="domain" description="Lsr2 dimerization" evidence="3">
    <location>
        <begin position="3"/>
        <end position="57"/>
    </location>
</feature>
<feature type="region of interest" description="Disordered" evidence="2">
    <location>
        <begin position="117"/>
        <end position="139"/>
    </location>
</feature>
<dbReference type="STRING" id="218821.SAMN05421837_107407"/>
<dbReference type="Pfam" id="PF11774">
    <property type="entry name" value="Lsr2"/>
    <property type="match status" value="1"/>
</dbReference>
<dbReference type="Proteomes" id="UP000198878">
    <property type="component" value="Unassembled WGS sequence"/>
</dbReference>
<dbReference type="Gene3D" id="4.10.320.10">
    <property type="entry name" value="E3-binding domain"/>
    <property type="match status" value="1"/>
</dbReference>
<protein>
    <submittedName>
        <fullName evidence="5">Lsr2 protein</fullName>
    </submittedName>
</protein>
<sequence>MQHAHITLVDDLDGSEASETVQFMLDGVEYTIDLNDEHAADLREELARYVEGARRTGGRAVRRRVAERPRHLSAAVPLAAQSESARIREWAAANGHHVNAQGRIPNEVIAAYRADQVKERSAPAKATGRARGTRVNAKA</sequence>
<dbReference type="RefSeq" id="WP_086676621.1">
    <property type="nucleotide sequence ID" value="NZ_FNUJ01000007.1"/>
</dbReference>
<evidence type="ECO:0000259" key="3">
    <source>
        <dbReference type="Pfam" id="PF11774"/>
    </source>
</evidence>
<dbReference type="GO" id="GO:0003677">
    <property type="term" value="F:DNA binding"/>
    <property type="evidence" value="ECO:0007669"/>
    <property type="project" value="UniProtKB-KW"/>
</dbReference>
<evidence type="ECO:0000313" key="5">
    <source>
        <dbReference type="EMBL" id="SEF34479.1"/>
    </source>
</evidence>
<dbReference type="InterPro" id="IPR055370">
    <property type="entry name" value="Lsr2_DNA-bd"/>
</dbReference>
<gene>
    <name evidence="5" type="ORF">SAMN05421837_107407</name>
</gene>
<accession>A0A1H5R842</accession>